<dbReference type="InterPro" id="IPR013033">
    <property type="entry name" value="MinC"/>
</dbReference>
<reference evidence="10 11" key="1">
    <citation type="submission" date="2024-04" db="EMBL/GenBank/DDBJ databases">
        <title>Complete genome sequence of Nguyenibacter vanlangesis HBCM-1154, a strain capable of nitrogen fixation, IAA production, and phosphorus solubilization isolated from sugarcane soil.</title>
        <authorList>
            <person name="MY HANH P."/>
        </authorList>
    </citation>
    <scope>NUCLEOTIDE SEQUENCE [LARGE SCALE GENOMIC DNA]</scope>
    <source>
        <strain evidence="10 11">HBCM 1154</strain>
    </source>
</reference>
<feature type="domain" description="Septum formation inhibitor MinC N-terminal" evidence="9">
    <location>
        <begin position="18"/>
        <end position="79"/>
    </location>
</feature>
<organism evidence="10 11">
    <name type="scientific">Nguyenibacter vanlangensis</name>
    <dbReference type="NCBI Taxonomy" id="1216886"/>
    <lineage>
        <taxon>Bacteria</taxon>
        <taxon>Pseudomonadati</taxon>
        <taxon>Pseudomonadota</taxon>
        <taxon>Alphaproteobacteria</taxon>
        <taxon>Acetobacterales</taxon>
        <taxon>Acetobacteraceae</taxon>
        <taxon>Nguyenibacter</taxon>
    </lineage>
</organism>
<evidence type="ECO:0000256" key="3">
    <source>
        <dbReference type="ARBA" id="ARBA00023210"/>
    </source>
</evidence>
<keyword evidence="11" id="KW-1185">Reference proteome</keyword>
<dbReference type="Pfam" id="PF03775">
    <property type="entry name" value="MinC_C"/>
    <property type="match status" value="1"/>
</dbReference>
<feature type="region of interest" description="Disordered" evidence="7">
    <location>
        <begin position="106"/>
        <end position="125"/>
    </location>
</feature>
<evidence type="ECO:0000259" key="8">
    <source>
        <dbReference type="Pfam" id="PF03775"/>
    </source>
</evidence>
<name>A0ABZ3D7D9_9PROT</name>
<dbReference type="InterPro" id="IPR036145">
    <property type="entry name" value="MinC_C_sf"/>
</dbReference>
<dbReference type="Gene3D" id="3.30.70.260">
    <property type="match status" value="1"/>
</dbReference>
<comment type="similarity">
    <text evidence="1 6">Belongs to the MinC family.</text>
</comment>
<dbReference type="InterPro" id="IPR005526">
    <property type="entry name" value="Septum_form_inhib_MinC_C"/>
</dbReference>
<keyword evidence="2 6" id="KW-0132">Cell division</keyword>
<comment type="function">
    <text evidence="5 6">Cell division inhibitor that blocks the formation of polar Z ring septums. Rapidly oscillates between the poles of the cell to destabilize FtsZ filaments that have formed before they mature into polar Z rings. Prevents FtsZ polymerization.</text>
</comment>
<keyword evidence="4 6" id="KW-0131">Cell cycle</keyword>
<feature type="domain" description="Septum formation inhibitor MinC C-terminal" evidence="8">
    <location>
        <begin position="136"/>
        <end position="236"/>
    </location>
</feature>
<gene>
    <name evidence="6 10" type="primary">minC</name>
    <name evidence="10" type="ORF">AAC691_04445</name>
</gene>
<dbReference type="RefSeq" id="WP_342629080.1">
    <property type="nucleotide sequence ID" value="NZ_CP152276.1"/>
</dbReference>
<protein>
    <recommendedName>
        <fullName evidence="6">Probable septum site-determining protein MinC</fullName>
    </recommendedName>
</protein>
<evidence type="ECO:0000256" key="2">
    <source>
        <dbReference type="ARBA" id="ARBA00022618"/>
    </source>
</evidence>
<dbReference type="EMBL" id="CP152276">
    <property type="protein sequence ID" value="XAE43699.1"/>
    <property type="molecule type" value="Genomic_DNA"/>
</dbReference>
<keyword evidence="3 6" id="KW-0717">Septation</keyword>
<dbReference type="NCBIfam" id="TIGR01222">
    <property type="entry name" value="minC"/>
    <property type="match status" value="1"/>
</dbReference>
<dbReference type="InterPro" id="IPR007874">
    <property type="entry name" value="MinC_N"/>
</dbReference>
<dbReference type="SUPFAM" id="SSF63848">
    <property type="entry name" value="Cell-division inhibitor MinC, C-terminal domain"/>
    <property type="match status" value="1"/>
</dbReference>
<evidence type="ECO:0000256" key="4">
    <source>
        <dbReference type="ARBA" id="ARBA00023306"/>
    </source>
</evidence>
<evidence type="ECO:0000256" key="1">
    <source>
        <dbReference type="ARBA" id="ARBA00006291"/>
    </source>
</evidence>
<dbReference type="HAMAP" id="MF_00267">
    <property type="entry name" value="MinC"/>
    <property type="match status" value="1"/>
</dbReference>
<sequence>MPDESSPLPRIRARGRSFLALVLSPEAALDDWLRGLDAQIARSPSFFVGKPIILDLGLLSADAEGLDGLLAALLARGVRIIAIEGGDRGWPALAGWDWPDGFAGGRASGPVDLPDEDESPVPASQGTASQAAASLIVEGPIRSGQAILHPDGDVIIVGSVASGAEISAGGSVHVYGTLRGRVIAGMGGQDGARIFAQAMKAELLAIDGYYMIAEDIDAALHGKPAQALLQDDTIVVRKLD</sequence>
<accession>A0ABZ3D7D9</accession>
<comment type="subunit">
    <text evidence="6">Interacts with MinD and FtsZ.</text>
</comment>
<dbReference type="Pfam" id="PF05209">
    <property type="entry name" value="MinC_N"/>
    <property type="match status" value="1"/>
</dbReference>
<dbReference type="Gene3D" id="2.160.20.70">
    <property type="match status" value="1"/>
</dbReference>
<dbReference type="Proteomes" id="UP001449795">
    <property type="component" value="Chromosome"/>
</dbReference>
<dbReference type="InterPro" id="IPR016098">
    <property type="entry name" value="CAP/MinC_C"/>
</dbReference>
<evidence type="ECO:0000256" key="6">
    <source>
        <dbReference type="HAMAP-Rule" id="MF_00267"/>
    </source>
</evidence>
<evidence type="ECO:0000259" key="9">
    <source>
        <dbReference type="Pfam" id="PF05209"/>
    </source>
</evidence>
<evidence type="ECO:0000313" key="11">
    <source>
        <dbReference type="Proteomes" id="UP001449795"/>
    </source>
</evidence>
<proteinExistence type="inferred from homology"/>
<dbReference type="PANTHER" id="PTHR34108:SF1">
    <property type="entry name" value="SEPTUM SITE-DETERMINING PROTEIN MINC"/>
    <property type="match status" value="1"/>
</dbReference>
<evidence type="ECO:0000256" key="7">
    <source>
        <dbReference type="SAM" id="MobiDB-lite"/>
    </source>
</evidence>
<evidence type="ECO:0000313" key="10">
    <source>
        <dbReference type="EMBL" id="XAE43699.1"/>
    </source>
</evidence>
<dbReference type="PANTHER" id="PTHR34108">
    <property type="entry name" value="SEPTUM SITE-DETERMINING PROTEIN MINC"/>
    <property type="match status" value="1"/>
</dbReference>
<evidence type="ECO:0000256" key="5">
    <source>
        <dbReference type="ARBA" id="ARBA00025606"/>
    </source>
</evidence>